<sequence length="403" mass="46478">MGLAEAITLKDNAEREKYLSVFDVIDIIGSDDTEFVIHIMDSLGLFSLTVYELNSLDAYNPIYKPISNSYELKQKVRDYRKASRQFIHEDNNFDEYITLQRCLKKNLWSRFDLLKIEEIAKHTSLVVWSDSNALYSMYSNMINRRDSEYYELPKSSQQAIKDYINLGIYQRELINLVSYSPEQIICLMTNDDPTRINRDEKYQVYWDMVSNAIDANELTPIDEEEKIKAEQVKVWLAKCGFTYKNFNADLTIEQSVQNEELQKRVVEFEKEAANVKATGSLSMGTSPVTQVDPKTFEQLSQELITANIKIADLDSQLEKAKAELENKPADDLNKVPHQSYRTVDRVMYAMAQLSNLDNTEPYSQNNPSLNASITTILQNDGLTLEYQAVGKWLSRINDIKPLK</sequence>
<gene>
    <name evidence="2" type="ORF">ACI2I3_10900</name>
</gene>
<organism evidence="2 3">
    <name type="scientific">Psychrobacter namhaensis</name>
    <dbReference type="NCBI Taxonomy" id="292734"/>
    <lineage>
        <taxon>Bacteria</taxon>
        <taxon>Pseudomonadati</taxon>
        <taxon>Pseudomonadota</taxon>
        <taxon>Gammaproteobacteria</taxon>
        <taxon>Moraxellales</taxon>
        <taxon>Moraxellaceae</taxon>
        <taxon>Psychrobacter</taxon>
    </lineage>
</organism>
<feature type="coiled-coil region" evidence="1">
    <location>
        <begin position="258"/>
        <end position="323"/>
    </location>
</feature>
<comment type="caution">
    <text evidence="2">The sequence shown here is derived from an EMBL/GenBank/DDBJ whole genome shotgun (WGS) entry which is preliminary data.</text>
</comment>
<keyword evidence="1" id="KW-0175">Coiled coil</keyword>
<evidence type="ECO:0000313" key="2">
    <source>
        <dbReference type="EMBL" id="MFK4001844.1"/>
    </source>
</evidence>
<accession>A0ABW8LAA3</accession>
<dbReference type="Proteomes" id="UP001620234">
    <property type="component" value="Unassembled WGS sequence"/>
</dbReference>
<proteinExistence type="predicted"/>
<reference evidence="2 3" key="1">
    <citation type="submission" date="2024-11" db="EMBL/GenBank/DDBJ databases">
        <title>The Natural Products Discovery Center: Release of the First 8490 Sequenced Strains for Exploring Actinobacteria Biosynthetic Diversity.</title>
        <authorList>
            <person name="Kalkreuter E."/>
            <person name="Kautsar S.A."/>
            <person name="Yang D."/>
            <person name="Bader C.D."/>
            <person name="Teijaro C.N."/>
            <person name="Fluegel L."/>
            <person name="Davis C.M."/>
            <person name="Simpson J.R."/>
            <person name="Lauterbach L."/>
            <person name="Steele A.D."/>
            <person name="Gui C."/>
            <person name="Meng S."/>
            <person name="Li G."/>
            <person name="Viehrig K."/>
            <person name="Ye F."/>
            <person name="Su P."/>
            <person name="Kiefer A.F."/>
            <person name="Nichols A."/>
            <person name="Cepeda A.J."/>
            <person name="Yan W."/>
            <person name="Fan B."/>
            <person name="Jiang Y."/>
            <person name="Adhikari A."/>
            <person name="Zheng C.-J."/>
            <person name="Schuster L."/>
            <person name="Cowan T.M."/>
            <person name="Smanski M.J."/>
            <person name="Chevrette M.G."/>
            <person name="De Carvalho L.P.S."/>
            <person name="Shen B."/>
        </authorList>
    </citation>
    <scope>NUCLEOTIDE SEQUENCE [LARGE SCALE GENOMIC DNA]</scope>
    <source>
        <strain evidence="2 3">NPDC077433</strain>
    </source>
</reference>
<name>A0ABW8LAA3_9GAMM</name>
<dbReference type="RefSeq" id="WP_162799513.1">
    <property type="nucleotide sequence ID" value="NZ_JBJDPD010000023.1"/>
</dbReference>
<evidence type="ECO:0000256" key="1">
    <source>
        <dbReference type="SAM" id="Coils"/>
    </source>
</evidence>
<evidence type="ECO:0000313" key="3">
    <source>
        <dbReference type="Proteomes" id="UP001620234"/>
    </source>
</evidence>
<keyword evidence="3" id="KW-1185">Reference proteome</keyword>
<protein>
    <submittedName>
        <fullName evidence="2">Uncharacterized protein</fullName>
    </submittedName>
</protein>
<dbReference type="EMBL" id="JBJDPD010000023">
    <property type="protein sequence ID" value="MFK4001844.1"/>
    <property type="molecule type" value="Genomic_DNA"/>
</dbReference>